<proteinExistence type="predicted"/>
<reference evidence="2" key="1">
    <citation type="submission" date="2020-07" db="EMBL/GenBank/DDBJ databases">
        <title>Genome sequence and genetic diversity analysis of an under-domesticated orphan crop, white fonio (Digitaria exilis).</title>
        <authorList>
            <person name="Bennetzen J.L."/>
            <person name="Chen S."/>
            <person name="Ma X."/>
            <person name="Wang X."/>
            <person name="Yssel A.E.J."/>
            <person name="Chaluvadi S.R."/>
            <person name="Johnson M."/>
            <person name="Gangashetty P."/>
            <person name="Hamidou F."/>
            <person name="Sanogo M.D."/>
            <person name="Zwaenepoel A."/>
            <person name="Wallace J."/>
            <person name="Van De Peer Y."/>
            <person name="Van Deynze A."/>
        </authorList>
    </citation>
    <scope>NUCLEOTIDE SEQUENCE</scope>
    <source>
        <tissue evidence="2">Leaves</tissue>
    </source>
</reference>
<dbReference type="Pfam" id="PF20241">
    <property type="entry name" value="DUF6598"/>
    <property type="match status" value="1"/>
</dbReference>
<dbReference type="Proteomes" id="UP000636709">
    <property type="component" value="Unassembled WGS sequence"/>
</dbReference>
<comment type="caution">
    <text evidence="2">The sequence shown here is derived from an EMBL/GenBank/DDBJ whole genome shotgun (WGS) entry which is preliminary data.</text>
</comment>
<gene>
    <name evidence="2" type="ORF">HU200_032842</name>
</gene>
<dbReference type="EMBL" id="JACEFO010001785">
    <property type="protein sequence ID" value="KAF8702464.1"/>
    <property type="molecule type" value="Genomic_DNA"/>
</dbReference>
<keyword evidence="3" id="KW-1185">Reference proteome</keyword>
<dbReference type="InterPro" id="IPR046533">
    <property type="entry name" value="DUF6598"/>
</dbReference>
<dbReference type="OrthoDB" id="670781at2759"/>
<evidence type="ECO:0000259" key="1">
    <source>
        <dbReference type="Pfam" id="PF20241"/>
    </source>
</evidence>
<feature type="domain" description="DUF6598" evidence="1">
    <location>
        <begin position="38"/>
        <end position="176"/>
    </location>
</feature>
<name>A0A835ENI6_9POAL</name>
<evidence type="ECO:0000313" key="2">
    <source>
        <dbReference type="EMBL" id="KAF8702464.1"/>
    </source>
</evidence>
<organism evidence="2 3">
    <name type="scientific">Digitaria exilis</name>
    <dbReference type="NCBI Taxonomy" id="1010633"/>
    <lineage>
        <taxon>Eukaryota</taxon>
        <taxon>Viridiplantae</taxon>
        <taxon>Streptophyta</taxon>
        <taxon>Embryophyta</taxon>
        <taxon>Tracheophyta</taxon>
        <taxon>Spermatophyta</taxon>
        <taxon>Magnoliopsida</taxon>
        <taxon>Liliopsida</taxon>
        <taxon>Poales</taxon>
        <taxon>Poaceae</taxon>
        <taxon>PACMAD clade</taxon>
        <taxon>Panicoideae</taxon>
        <taxon>Panicodae</taxon>
        <taxon>Paniceae</taxon>
        <taxon>Anthephorinae</taxon>
        <taxon>Digitaria</taxon>
    </lineage>
</organism>
<dbReference type="AlphaFoldDB" id="A0A835ENI6"/>
<evidence type="ECO:0000313" key="3">
    <source>
        <dbReference type="Proteomes" id="UP000636709"/>
    </source>
</evidence>
<accession>A0A835ENI6</accession>
<protein>
    <recommendedName>
        <fullName evidence="1">DUF6598 domain-containing protein</fullName>
    </recommendedName>
</protein>
<sequence>MAYAAFGLEVTGDEGPPIQQGWDAADPDEDPEEYTKTIWAGPGRKLEVTYLVIPNALEMNVEVRLKLNDLGSRSRAVCGNIKVRAPDYGNHSVHLFSCPRSRKWPVPSGSTSVLPLSPPVIALPYSWELQLHVDVDLTVTTTCDNQEEDKHLKFSLEFTRGIRSQEREFDDGQVEVVTWHTLCLV</sequence>